<reference evidence="1 2" key="1">
    <citation type="submission" date="2016-10" db="EMBL/GenBank/DDBJ databases">
        <authorList>
            <person name="de Groot N.N."/>
        </authorList>
    </citation>
    <scope>NUCLEOTIDE SEQUENCE [LARGE SCALE GENOMIC DNA]</scope>
    <source>
        <strain evidence="1 2">DSM 19219</strain>
    </source>
</reference>
<accession>A0A1H2X0J5</accession>
<gene>
    <name evidence="1" type="ORF">SAMN05443545_10369</name>
</gene>
<dbReference type="EMBL" id="FNNI01000003">
    <property type="protein sequence ID" value="SDW86365.1"/>
    <property type="molecule type" value="Genomic_DNA"/>
</dbReference>
<proteinExistence type="predicted"/>
<dbReference type="Proteomes" id="UP000198500">
    <property type="component" value="Unassembled WGS sequence"/>
</dbReference>
<protein>
    <submittedName>
        <fullName evidence="1">Uncharacterized protein</fullName>
    </submittedName>
</protein>
<evidence type="ECO:0000313" key="1">
    <source>
        <dbReference type="EMBL" id="SDW86365.1"/>
    </source>
</evidence>
<organism evidence="1 2">
    <name type="scientific">Aidingimonas halophila</name>
    <dbReference type="NCBI Taxonomy" id="574349"/>
    <lineage>
        <taxon>Bacteria</taxon>
        <taxon>Pseudomonadati</taxon>
        <taxon>Pseudomonadota</taxon>
        <taxon>Gammaproteobacteria</taxon>
        <taxon>Oceanospirillales</taxon>
        <taxon>Halomonadaceae</taxon>
        <taxon>Aidingimonas</taxon>
    </lineage>
</organism>
<dbReference type="AlphaFoldDB" id="A0A1H2X0J5"/>
<keyword evidence="2" id="KW-1185">Reference proteome</keyword>
<name>A0A1H2X0J5_9GAMM</name>
<sequence length="131" mass="14119">MFSPQTRMNRFVFLNLSVLSLEMHLGVTASPHTPLPTGYVTLPVHSRSPPLRLMLSHSREPSFTENILSDTKVFQSCLCPFNCFPQSSGSRHTIGNVGTPNVAVRGDLGGDQAQGVPIRVGIGHGGMAHDP</sequence>
<evidence type="ECO:0000313" key="2">
    <source>
        <dbReference type="Proteomes" id="UP000198500"/>
    </source>
</evidence>